<dbReference type="STRING" id="12930.A0A0Q3PVE8"/>
<comment type="caution">
    <text evidence="2">The sequence shown here is derived from an EMBL/GenBank/DDBJ whole genome shotgun (WGS) entry which is preliminary data.</text>
</comment>
<gene>
    <name evidence="2" type="ORF">AAES_42920</name>
</gene>
<name>A0A0Q3PVE8_AMAAE</name>
<protein>
    <recommendedName>
        <fullName evidence="1">Thiamin pyrophosphokinase thiamin-binding domain-containing protein</fullName>
    </recommendedName>
</protein>
<dbReference type="InterPro" id="IPR036371">
    <property type="entry name" value="TPK_B1-bd_sf"/>
</dbReference>
<keyword evidence="3" id="KW-1185">Reference proteome</keyword>
<dbReference type="EMBL" id="LMAW01000880">
    <property type="protein sequence ID" value="KQK85147.1"/>
    <property type="molecule type" value="Genomic_DNA"/>
</dbReference>
<evidence type="ECO:0000313" key="3">
    <source>
        <dbReference type="Proteomes" id="UP000051836"/>
    </source>
</evidence>
<evidence type="ECO:0000259" key="1">
    <source>
        <dbReference type="Pfam" id="PF04265"/>
    </source>
</evidence>
<dbReference type="InterPro" id="IPR007373">
    <property type="entry name" value="Thiamin_PyroPKinase_B1-bd"/>
</dbReference>
<evidence type="ECO:0000313" key="2">
    <source>
        <dbReference type="EMBL" id="KQK85147.1"/>
    </source>
</evidence>
<dbReference type="Pfam" id="PF04265">
    <property type="entry name" value="TPK_B1_binding"/>
    <property type="match status" value="1"/>
</dbReference>
<sequence>MMGEVWEQDTLQLVVRSVHGTYMAPGTIQHPEWSSHGLGHTDLLMGLNSSTQLQLSWYPPWKCNSGTTNQMLKFGTLVSTSNTYDNSGIVTIETDKPLLWTMSIKI</sequence>
<accession>A0A0Q3PVE8</accession>
<dbReference type="Proteomes" id="UP000051836">
    <property type="component" value="Unassembled WGS sequence"/>
</dbReference>
<proteinExistence type="predicted"/>
<dbReference type="AlphaFoldDB" id="A0A0Q3PVE8"/>
<dbReference type="Gene3D" id="2.60.120.320">
    <property type="entry name" value="Thiamin pyrophosphokinase, thiamin-binding domain"/>
    <property type="match status" value="1"/>
</dbReference>
<dbReference type="OrthoDB" id="25149at2759"/>
<dbReference type="SUPFAM" id="SSF63862">
    <property type="entry name" value="Thiamin pyrophosphokinase, substrate-binding domain"/>
    <property type="match status" value="1"/>
</dbReference>
<dbReference type="GO" id="GO:0030975">
    <property type="term" value="F:thiamine binding"/>
    <property type="evidence" value="ECO:0007669"/>
    <property type="project" value="InterPro"/>
</dbReference>
<reference evidence="2 3" key="1">
    <citation type="submission" date="2015-10" db="EMBL/GenBank/DDBJ databases">
        <authorList>
            <person name="Gilbert D.G."/>
        </authorList>
    </citation>
    <scope>NUCLEOTIDE SEQUENCE [LARGE SCALE GENOMIC DNA]</scope>
    <source>
        <strain evidence="2">FVVF132</strain>
    </source>
</reference>
<organism evidence="2 3">
    <name type="scientific">Amazona aestiva</name>
    <name type="common">Blue-fronted Amazon parrot</name>
    <dbReference type="NCBI Taxonomy" id="12930"/>
    <lineage>
        <taxon>Eukaryota</taxon>
        <taxon>Metazoa</taxon>
        <taxon>Chordata</taxon>
        <taxon>Craniata</taxon>
        <taxon>Vertebrata</taxon>
        <taxon>Euteleostomi</taxon>
        <taxon>Archelosauria</taxon>
        <taxon>Archosauria</taxon>
        <taxon>Dinosauria</taxon>
        <taxon>Saurischia</taxon>
        <taxon>Theropoda</taxon>
        <taxon>Coelurosauria</taxon>
        <taxon>Aves</taxon>
        <taxon>Neognathae</taxon>
        <taxon>Neoaves</taxon>
        <taxon>Telluraves</taxon>
        <taxon>Australaves</taxon>
        <taxon>Psittaciformes</taxon>
        <taxon>Psittacidae</taxon>
        <taxon>Amazona</taxon>
    </lineage>
</organism>
<dbReference type="GO" id="GO:0009229">
    <property type="term" value="P:thiamine diphosphate biosynthetic process"/>
    <property type="evidence" value="ECO:0007669"/>
    <property type="project" value="InterPro"/>
</dbReference>
<feature type="domain" description="Thiamin pyrophosphokinase thiamin-binding" evidence="1">
    <location>
        <begin position="68"/>
        <end position="99"/>
    </location>
</feature>